<evidence type="ECO:0000313" key="1">
    <source>
        <dbReference type="EMBL" id="TKZ23777.1"/>
    </source>
</evidence>
<reference evidence="1 2" key="1">
    <citation type="journal article" date="2019" name="Anaerobe">
        <title>Brachyspira catarrhinii sp. nov., an anaerobic intestinal spirochaete isolated from vervet monkeys may have been misidentified as Brachyspira aalborgi in previous studies.</title>
        <authorList>
            <person name="Phillips N.D."/>
            <person name="La T."/>
            <person name="Hampson D.J."/>
        </authorList>
    </citation>
    <scope>NUCLEOTIDE SEQUENCE [LARGE SCALE GENOMIC DNA]</scope>
    <source>
        <strain evidence="1 2">Z12</strain>
    </source>
</reference>
<keyword evidence="2" id="KW-1185">Reference proteome</keyword>
<evidence type="ECO:0000313" key="2">
    <source>
        <dbReference type="Proteomes" id="UP000310168"/>
    </source>
</evidence>
<proteinExistence type="predicted"/>
<sequence>MSYRFTNAQLLEIENKIPKYNKYIFFEKRNKYALLIPVINEGERFISQMNKMKEGNIFNI</sequence>
<protein>
    <submittedName>
        <fullName evidence="1">Uncharacterized protein</fullName>
    </submittedName>
</protein>
<dbReference type="EMBL" id="SJDU01000656">
    <property type="protein sequence ID" value="TKZ23777.1"/>
    <property type="molecule type" value="Genomic_DNA"/>
</dbReference>
<accession>A0ABY2TMX8</accession>
<gene>
    <name evidence="1" type="ORF">EZH24_12895</name>
</gene>
<feature type="non-terminal residue" evidence="1">
    <location>
        <position position="60"/>
    </location>
</feature>
<dbReference type="Proteomes" id="UP000310168">
    <property type="component" value="Unassembled WGS sequence"/>
</dbReference>
<comment type="caution">
    <text evidence="1">The sequence shown here is derived from an EMBL/GenBank/DDBJ whole genome shotgun (WGS) entry which is preliminary data.</text>
</comment>
<organism evidence="1 2">
    <name type="scientific">Brachyspira catarrhinii</name>
    <dbReference type="NCBI Taxonomy" id="2528966"/>
    <lineage>
        <taxon>Bacteria</taxon>
        <taxon>Pseudomonadati</taxon>
        <taxon>Spirochaetota</taxon>
        <taxon>Spirochaetia</taxon>
        <taxon>Brachyspirales</taxon>
        <taxon>Brachyspiraceae</taxon>
        <taxon>Brachyspira</taxon>
    </lineage>
</organism>
<name>A0ABY2TMX8_9SPIR</name>